<feature type="transmembrane region" description="Helical" evidence="6">
    <location>
        <begin position="205"/>
        <end position="230"/>
    </location>
</feature>
<feature type="transmembrane region" description="Helical" evidence="6">
    <location>
        <begin position="122"/>
        <end position="150"/>
    </location>
</feature>
<dbReference type="GO" id="GO:0005886">
    <property type="term" value="C:plasma membrane"/>
    <property type="evidence" value="ECO:0007669"/>
    <property type="project" value="UniProtKB-SubCell"/>
</dbReference>
<keyword evidence="3 6" id="KW-0812">Transmembrane</keyword>
<feature type="transmembrane region" description="Helical" evidence="6">
    <location>
        <begin position="242"/>
        <end position="264"/>
    </location>
</feature>
<dbReference type="HOGENOM" id="CLU_048072_2_0_7"/>
<accession>M1NFU3</accession>
<evidence type="ECO:0000256" key="2">
    <source>
        <dbReference type="ARBA" id="ARBA00022475"/>
    </source>
</evidence>
<dbReference type="PANTHER" id="PTHR40277">
    <property type="entry name" value="BLL5419 PROTEIN"/>
    <property type="match status" value="1"/>
</dbReference>
<evidence type="ECO:0000256" key="3">
    <source>
        <dbReference type="ARBA" id="ARBA00022692"/>
    </source>
</evidence>
<dbReference type="KEGG" id="dsf:UWK_01959"/>
<dbReference type="STRING" id="1167006.UWK_01959"/>
<keyword evidence="8" id="KW-1185">Reference proteome</keyword>
<name>M1NFU3_DESSD</name>
<evidence type="ECO:0000256" key="1">
    <source>
        <dbReference type="ARBA" id="ARBA00004651"/>
    </source>
</evidence>
<dbReference type="AlphaFoldDB" id="M1NFU3"/>
<sequence length="316" mass="34933">MIRCNNLELSKKTVYTTLLRLGVSAAVLVWLFSQTDTATVLETFGRLPLVIWVVSVFFFLTLCLLAATRWFLLSGILGLPGQWFTYVGYYFIGQFFNLFMPTSVGGDFFKILFVSKGQQSGLLVSTCGVIADRFIGLLTMFLTGTIAVLMYPGEILPGKNEWLLYCGAFVIVGLLFFVPFLYYLLRTFRSSISEELVLLRTIWQYPAVLIKIAGLSVALNSILISIIIVLATSIGIDVHPSYFFAIFPLTAIVTVLPFSFNGMGLREGAFVYLLSLQNVPFEKALSLSLCLFVVQCSAGFAGGIAYAIGLHKKTID</sequence>
<feature type="transmembrane region" description="Helical" evidence="6">
    <location>
        <begin position="284"/>
        <end position="308"/>
    </location>
</feature>
<evidence type="ECO:0000313" key="8">
    <source>
        <dbReference type="Proteomes" id="UP000011721"/>
    </source>
</evidence>
<evidence type="ECO:0000256" key="5">
    <source>
        <dbReference type="ARBA" id="ARBA00023136"/>
    </source>
</evidence>
<evidence type="ECO:0000313" key="7">
    <source>
        <dbReference type="EMBL" id="AGF78509.1"/>
    </source>
</evidence>
<evidence type="ECO:0000256" key="6">
    <source>
        <dbReference type="SAM" id="Phobius"/>
    </source>
</evidence>
<dbReference type="InterPro" id="IPR022791">
    <property type="entry name" value="L-PG_synthase/AglD"/>
</dbReference>
<dbReference type="eggNOG" id="COG0392">
    <property type="taxonomic scope" value="Bacteria"/>
</dbReference>
<comment type="subcellular location">
    <subcellularLocation>
        <location evidence="1">Cell membrane</location>
        <topology evidence="1">Multi-pass membrane protein</topology>
    </subcellularLocation>
</comment>
<protein>
    <submittedName>
        <fullName evidence="7">Putative integral membrane protein</fullName>
    </submittedName>
</protein>
<keyword evidence="5 6" id="KW-0472">Membrane</keyword>
<keyword evidence="4 6" id="KW-1133">Transmembrane helix</keyword>
<dbReference type="PANTHER" id="PTHR40277:SF1">
    <property type="entry name" value="BLL5419 PROTEIN"/>
    <property type="match status" value="1"/>
</dbReference>
<feature type="transmembrane region" description="Helical" evidence="6">
    <location>
        <begin position="162"/>
        <end position="185"/>
    </location>
</feature>
<proteinExistence type="predicted"/>
<evidence type="ECO:0000256" key="4">
    <source>
        <dbReference type="ARBA" id="ARBA00022989"/>
    </source>
</evidence>
<keyword evidence="2" id="KW-1003">Cell membrane</keyword>
<dbReference type="Pfam" id="PF03706">
    <property type="entry name" value="LPG_synthase_TM"/>
    <property type="match status" value="1"/>
</dbReference>
<dbReference type="EMBL" id="CP003985">
    <property type="protein sequence ID" value="AGF78509.1"/>
    <property type="molecule type" value="Genomic_DNA"/>
</dbReference>
<dbReference type="Proteomes" id="UP000011721">
    <property type="component" value="Chromosome"/>
</dbReference>
<organism evidence="7 8">
    <name type="scientific">Desulfocapsa sulfexigens (strain DSM 10523 / SB164P1)</name>
    <dbReference type="NCBI Taxonomy" id="1167006"/>
    <lineage>
        <taxon>Bacteria</taxon>
        <taxon>Pseudomonadati</taxon>
        <taxon>Thermodesulfobacteriota</taxon>
        <taxon>Desulfobulbia</taxon>
        <taxon>Desulfobulbales</taxon>
        <taxon>Desulfocapsaceae</taxon>
        <taxon>Desulfocapsa</taxon>
    </lineage>
</organism>
<dbReference type="OrthoDB" id="9788795at2"/>
<gene>
    <name evidence="7" type="ordered locus">UWK_01959</name>
</gene>
<feature type="transmembrane region" description="Helical" evidence="6">
    <location>
        <begin position="49"/>
        <end position="71"/>
    </location>
</feature>
<dbReference type="RefSeq" id="WP_015404200.1">
    <property type="nucleotide sequence ID" value="NC_020304.1"/>
</dbReference>
<reference evidence="8" key="1">
    <citation type="journal article" date="2013" name="Stand. Genomic Sci.">
        <title>Complete genome sequence of Desulfocapsa sulfexigens, a marine deltaproteobacterium specialized in disproportionating inorganic sulfur compounds.</title>
        <authorList>
            <person name="Finster K.W."/>
            <person name="Kjeldsen K.U."/>
            <person name="Kube M."/>
            <person name="Reinhardt R."/>
            <person name="Mussmann M."/>
            <person name="Amann R."/>
            <person name="Schreiber L."/>
        </authorList>
    </citation>
    <scope>NUCLEOTIDE SEQUENCE [LARGE SCALE GENOMIC DNA]</scope>
    <source>
        <strain evidence="8">DSM 10523 / SB164P1</strain>
    </source>
</reference>
<feature type="transmembrane region" description="Helical" evidence="6">
    <location>
        <begin position="12"/>
        <end position="33"/>
    </location>
</feature>